<keyword evidence="5" id="KW-0677">Repeat</keyword>
<dbReference type="GO" id="GO:0005634">
    <property type="term" value="C:nucleus"/>
    <property type="evidence" value="ECO:0007669"/>
    <property type="project" value="UniProtKB-SubCell"/>
</dbReference>
<dbReference type="InterPro" id="IPR032675">
    <property type="entry name" value="LRR_dom_sf"/>
</dbReference>
<evidence type="ECO:0000313" key="12">
    <source>
        <dbReference type="WBParaSite" id="TTAC_0000662301-mRNA-1"/>
    </source>
</evidence>
<dbReference type="PANTHER" id="PTHR10662">
    <property type="entry name" value="NUCLEAR RNA EXPORT FACTOR"/>
    <property type="match status" value="1"/>
</dbReference>
<keyword evidence="7" id="KW-0539">Nucleus</keyword>
<dbReference type="STRING" id="6205.A0A0R3X0G6"/>
<keyword evidence="11" id="KW-1185">Reference proteome</keyword>
<dbReference type="InterPro" id="IPR030217">
    <property type="entry name" value="NXF_fam"/>
</dbReference>
<dbReference type="InterPro" id="IPR001611">
    <property type="entry name" value="Leu-rich_rpt"/>
</dbReference>
<dbReference type="WBParaSite" id="TTAC_0000662301-mRNA-1">
    <property type="protein sequence ID" value="TTAC_0000662301-mRNA-1"/>
    <property type="gene ID" value="TTAC_0000662301"/>
</dbReference>
<evidence type="ECO:0000259" key="9">
    <source>
        <dbReference type="PROSITE" id="PS51281"/>
    </source>
</evidence>
<evidence type="ECO:0000313" key="10">
    <source>
        <dbReference type="EMBL" id="VDM30842.1"/>
    </source>
</evidence>
<gene>
    <name evidence="10" type="ORF">TTAC_LOCUS6608</name>
</gene>
<dbReference type="InterPro" id="IPR009060">
    <property type="entry name" value="UBA-like_sf"/>
</dbReference>
<dbReference type="Pfam" id="PF22602">
    <property type="entry name" value="NXF_NTF2"/>
    <property type="match status" value="1"/>
</dbReference>
<comment type="similarity">
    <text evidence="2">Belongs to the NXF family.</text>
</comment>
<dbReference type="PROSITE" id="PS51450">
    <property type="entry name" value="LRR"/>
    <property type="match status" value="1"/>
</dbReference>
<evidence type="ECO:0000256" key="2">
    <source>
        <dbReference type="ARBA" id="ARBA00009285"/>
    </source>
</evidence>
<dbReference type="GO" id="GO:0003723">
    <property type="term" value="F:RNA binding"/>
    <property type="evidence" value="ECO:0007669"/>
    <property type="project" value="TreeGrafter"/>
</dbReference>
<dbReference type="Gene3D" id="1.10.8.10">
    <property type="entry name" value="DNA helicase RuvA subunit, C-terminal domain"/>
    <property type="match status" value="1"/>
</dbReference>
<dbReference type="PROSITE" id="PS51281">
    <property type="entry name" value="TAP_C"/>
    <property type="match status" value="1"/>
</dbReference>
<accession>A0A0R3X0G6</accession>
<sequence length="670" mass="75092">MPRLNYAKNRNRKFTYRKGDYVDLDNEDTSTRYPRFRNGWNLERRGHRNNSHPNISNEAVRRVVFGGPPPGTEYFRSYVSSHGEVWVRANIANGGTLSTDFFKESFSAAIGTTVRIYNFMPRGGNCAFFFKIRSKKLGDYSKAIKGITNPATGAPIVCDIKPCSEPEVPTISANANSGVAAPLLPDSWMAALRECFKERFQATTNTLDLSSLHTDLSLLNKGYFIPLNKTIVFSSFVAILQENNAKLFALNLSNNRLNHVQPFEDMCKVLGPPTYAFERIDLSGNQINNARNLDGLKAVPGITHLDLTDTPLAGRLSNPNSGKLIEAQIVRILPGLKTLNDRPIKVTVQFAIEQGSKAPETTRAPRIRLPSSIQGHFGNEEIRVPLLTFLMEYWSYFFIIPPLPVHRYFNRYDSSQRGESIYSYYTSASTLTICVNPASQFTGKSVLETLDSGSALNQKIQLLTNNVDDTYYKQNRNLLRCKDENKRHELICQGPLNIASALGKLPATEHVLESFCVDVISYSEQQIIFNVTGVFYENKTPTSENTPLRKVLRCFTRSMILIAPGTHILQDNLIVSNPTEPLIQRYIREVKKRVKAEAEAKAVTQPTVVSNAPGNSEEAAVIEFRRQTGMNLAYSRQCLQEFGWQFETALASFQEMHASGSIPQVAFAPD</sequence>
<feature type="domain" description="TAP-C" evidence="9">
    <location>
        <begin position="615"/>
        <end position="670"/>
    </location>
</feature>
<dbReference type="Proteomes" id="UP000274429">
    <property type="component" value="Unassembled WGS sequence"/>
</dbReference>
<reference evidence="10 11" key="2">
    <citation type="submission" date="2018-11" db="EMBL/GenBank/DDBJ databases">
        <authorList>
            <consortium name="Pathogen Informatics"/>
        </authorList>
    </citation>
    <scope>NUCLEOTIDE SEQUENCE [LARGE SCALE GENOMIC DNA]</scope>
</reference>
<keyword evidence="6" id="KW-0509">mRNA transport</keyword>
<evidence type="ECO:0000256" key="3">
    <source>
        <dbReference type="ARBA" id="ARBA00022448"/>
    </source>
</evidence>
<dbReference type="InterPro" id="IPR057125">
    <property type="entry name" value="NXF1/2/3/5-like_LRR"/>
</dbReference>
<dbReference type="InterPro" id="IPR032710">
    <property type="entry name" value="NTF2-like_dom_sf"/>
</dbReference>
<keyword evidence="3" id="KW-0813">Transport</keyword>
<evidence type="ECO:0000256" key="6">
    <source>
        <dbReference type="ARBA" id="ARBA00022816"/>
    </source>
</evidence>
<dbReference type="PANTHER" id="PTHR10662:SF22">
    <property type="entry name" value="NUCLEAR RNA EXPORT FACTOR 1"/>
    <property type="match status" value="1"/>
</dbReference>
<dbReference type="Gene3D" id="3.80.10.10">
    <property type="entry name" value="Ribonuclease Inhibitor"/>
    <property type="match status" value="1"/>
</dbReference>
<dbReference type="CDD" id="cd14342">
    <property type="entry name" value="UBA_TAP-C"/>
    <property type="match status" value="1"/>
</dbReference>
<dbReference type="SUPFAM" id="SSF54427">
    <property type="entry name" value="NTF2-like"/>
    <property type="match status" value="1"/>
</dbReference>
<evidence type="ECO:0000256" key="4">
    <source>
        <dbReference type="ARBA" id="ARBA00022614"/>
    </source>
</evidence>
<reference evidence="12" key="1">
    <citation type="submission" date="2016-04" db="UniProtKB">
        <authorList>
            <consortium name="WormBaseParasite"/>
        </authorList>
    </citation>
    <scope>IDENTIFICATION</scope>
</reference>
<feature type="domain" description="NTF2" evidence="8">
    <location>
        <begin position="400"/>
        <end position="582"/>
    </location>
</feature>
<dbReference type="SMART" id="SM00804">
    <property type="entry name" value="TAP_C"/>
    <property type="match status" value="1"/>
</dbReference>
<evidence type="ECO:0000259" key="8">
    <source>
        <dbReference type="PROSITE" id="PS50177"/>
    </source>
</evidence>
<dbReference type="InterPro" id="IPR002075">
    <property type="entry name" value="NTF2_dom"/>
</dbReference>
<comment type="subcellular location">
    <subcellularLocation>
        <location evidence="1">Nucleus</location>
    </subcellularLocation>
</comment>
<protein>
    <submittedName>
        <fullName evidence="12">Nuclear RNA export factor 1</fullName>
    </submittedName>
</protein>
<name>A0A0R3X0G6_HYDTA</name>
<dbReference type="AlphaFoldDB" id="A0A0R3X0G6"/>
<dbReference type="OrthoDB" id="25872at2759"/>
<dbReference type="EMBL" id="UYWX01020311">
    <property type="protein sequence ID" value="VDM30842.1"/>
    <property type="molecule type" value="Genomic_DNA"/>
</dbReference>
<proteinExistence type="inferred from homology"/>
<dbReference type="GO" id="GO:0016973">
    <property type="term" value="P:poly(A)+ mRNA export from nucleus"/>
    <property type="evidence" value="ECO:0007669"/>
    <property type="project" value="TreeGrafter"/>
</dbReference>
<dbReference type="SUPFAM" id="SSF46934">
    <property type="entry name" value="UBA-like"/>
    <property type="match status" value="1"/>
</dbReference>
<dbReference type="Pfam" id="PF24048">
    <property type="entry name" value="LRR_NXF1-5"/>
    <property type="match status" value="1"/>
</dbReference>
<evidence type="ECO:0000313" key="11">
    <source>
        <dbReference type="Proteomes" id="UP000274429"/>
    </source>
</evidence>
<dbReference type="SUPFAM" id="SSF52058">
    <property type="entry name" value="L domain-like"/>
    <property type="match status" value="1"/>
</dbReference>
<dbReference type="Pfam" id="PF03943">
    <property type="entry name" value="TAP_C"/>
    <property type="match status" value="1"/>
</dbReference>
<evidence type="ECO:0000256" key="1">
    <source>
        <dbReference type="ARBA" id="ARBA00004123"/>
    </source>
</evidence>
<dbReference type="FunFam" id="1.10.8.10:FF:000018">
    <property type="entry name" value="Nuclear RNA export factor 1"/>
    <property type="match status" value="1"/>
</dbReference>
<dbReference type="InterPro" id="IPR005637">
    <property type="entry name" value="TAP_C_dom"/>
</dbReference>
<dbReference type="Gene3D" id="3.10.450.50">
    <property type="match status" value="1"/>
</dbReference>
<dbReference type="PROSITE" id="PS50177">
    <property type="entry name" value="NTF2_DOMAIN"/>
    <property type="match status" value="1"/>
</dbReference>
<dbReference type="InterPro" id="IPR018222">
    <property type="entry name" value="Nuclear_transport_factor_2_euk"/>
</dbReference>
<evidence type="ECO:0000256" key="5">
    <source>
        <dbReference type="ARBA" id="ARBA00022737"/>
    </source>
</evidence>
<organism evidence="12">
    <name type="scientific">Hydatigena taeniaeformis</name>
    <name type="common">Feline tapeworm</name>
    <name type="synonym">Taenia taeniaeformis</name>
    <dbReference type="NCBI Taxonomy" id="6205"/>
    <lineage>
        <taxon>Eukaryota</taxon>
        <taxon>Metazoa</taxon>
        <taxon>Spiralia</taxon>
        <taxon>Lophotrochozoa</taxon>
        <taxon>Platyhelminthes</taxon>
        <taxon>Cestoda</taxon>
        <taxon>Eucestoda</taxon>
        <taxon>Cyclophyllidea</taxon>
        <taxon>Taeniidae</taxon>
        <taxon>Hydatigera</taxon>
    </lineage>
</organism>
<evidence type="ECO:0000256" key="7">
    <source>
        <dbReference type="ARBA" id="ARBA00023242"/>
    </source>
</evidence>
<keyword evidence="4" id="KW-0433">Leucine-rich repeat</keyword>